<comment type="similarity">
    <text evidence="2">Belongs to the acylphosphatase family.</text>
</comment>
<comment type="caution">
    <text evidence="1">Lacks conserved residue(s) required for the propagation of feature annotation.</text>
</comment>
<evidence type="ECO:0000313" key="4">
    <source>
        <dbReference type="EMBL" id="KAK8881453.1"/>
    </source>
</evidence>
<dbReference type="InterPro" id="IPR017968">
    <property type="entry name" value="Acylphosphatase_CS"/>
</dbReference>
<dbReference type="PROSITE" id="PS51160">
    <property type="entry name" value="ACYLPHOSPHATASE_3"/>
    <property type="match status" value="1"/>
</dbReference>
<protein>
    <recommendedName>
        <fullName evidence="3">Acylphosphatase-like domain-containing protein</fullName>
    </recommendedName>
</protein>
<name>A0ABR2JRL3_9EUKA</name>
<dbReference type="EMBL" id="JAPFFF010000010">
    <property type="protein sequence ID" value="KAK8881453.1"/>
    <property type="molecule type" value="Genomic_DNA"/>
</dbReference>
<comment type="caution">
    <text evidence="4">The sequence shown here is derived from an EMBL/GenBank/DDBJ whole genome shotgun (WGS) entry which is preliminary data.</text>
</comment>
<dbReference type="SUPFAM" id="SSF54975">
    <property type="entry name" value="Acylphosphatase/BLUF domain-like"/>
    <property type="match status" value="1"/>
</dbReference>
<reference evidence="4 5" key="1">
    <citation type="submission" date="2024-04" db="EMBL/GenBank/DDBJ databases">
        <title>Tritrichomonas musculus Genome.</title>
        <authorList>
            <person name="Alves-Ferreira E."/>
            <person name="Grigg M."/>
            <person name="Lorenzi H."/>
            <person name="Galac M."/>
        </authorList>
    </citation>
    <scope>NUCLEOTIDE SEQUENCE [LARGE SCALE GENOMIC DNA]</scope>
    <source>
        <strain evidence="4 5">EAF2021</strain>
    </source>
</reference>
<feature type="domain" description="Acylphosphatase-like" evidence="3">
    <location>
        <begin position="8"/>
        <end position="106"/>
    </location>
</feature>
<gene>
    <name evidence="4" type="ORF">M9Y10_004189</name>
</gene>
<proteinExistence type="inferred from homology"/>
<evidence type="ECO:0000313" key="5">
    <source>
        <dbReference type="Proteomes" id="UP001470230"/>
    </source>
</evidence>
<dbReference type="InterPro" id="IPR036046">
    <property type="entry name" value="Acylphosphatase-like_dom_sf"/>
</dbReference>
<dbReference type="Proteomes" id="UP001470230">
    <property type="component" value="Unassembled WGS sequence"/>
</dbReference>
<dbReference type="Gene3D" id="3.30.70.100">
    <property type="match status" value="1"/>
</dbReference>
<organism evidence="4 5">
    <name type="scientific">Tritrichomonas musculus</name>
    <dbReference type="NCBI Taxonomy" id="1915356"/>
    <lineage>
        <taxon>Eukaryota</taxon>
        <taxon>Metamonada</taxon>
        <taxon>Parabasalia</taxon>
        <taxon>Tritrichomonadida</taxon>
        <taxon>Tritrichomonadidae</taxon>
        <taxon>Tritrichomonas</taxon>
    </lineage>
</organism>
<dbReference type="PROSITE" id="PS00150">
    <property type="entry name" value="ACYLPHOSPHATASE_1"/>
    <property type="match status" value="1"/>
</dbReference>
<accession>A0ABR2JRL3</accession>
<evidence type="ECO:0000259" key="3">
    <source>
        <dbReference type="PROSITE" id="PS51160"/>
    </source>
</evidence>
<keyword evidence="5" id="KW-1185">Reference proteome</keyword>
<evidence type="ECO:0000256" key="1">
    <source>
        <dbReference type="PROSITE-ProRule" id="PRU00520"/>
    </source>
</evidence>
<dbReference type="InterPro" id="IPR001792">
    <property type="entry name" value="Acylphosphatase-like_dom"/>
</dbReference>
<dbReference type="Pfam" id="PF00708">
    <property type="entry name" value="Acylphosphatase"/>
    <property type="match status" value="1"/>
</dbReference>
<sequence>MSAQNNETVYLVVKGKVQHVVFRQAVMRAAIKRNVVAGATNDESDPDHVEISLQGPKDKVQEIVDGLKSGKPLNSFGAHCTSVEILSNGKDPLEHETNTAKFDMTRRDGSCEFYL</sequence>
<evidence type="ECO:0000256" key="2">
    <source>
        <dbReference type="RuleBase" id="RU004168"/>
    </source>
</evidence>